<evidence type="ECO:0000256" key="5">
    <source>
        <dbReference type="ARBA" id="ARBA00023157"/>
    </source>
</evidence>
<dbReference type="EMBL" id="VOIH02000004">
    <property type="protein sequence ID" value="KAF3447968.1"/>
    <property type="molecule type" value="Genomic_DNA"/>
</dbReference>
<evidence type="ECO:0000259" key="8">
    <source>
        <dbReference type="SMART" id="SM00499"/>
    </source>
</evidence>
<protein>
    <recommendedName>
        <fullName evidence="6">Non-specific lipid-transfer protein</fullName>
    </recommendedName>
</protein>
<proteinExistence type="inferred from homology"/>
<dbReference type="CDD" id="cd01960">
    <property type="entry name" value="nsLTP1"/>
    <property type="match status" value="1"/>
</dbReference>
<reference evidence="9" key="1">
    <citation type="submission" date="2020-03" db="EMBL/GenBank/DDBJ databases">
        <title>A high-quality chromosome-level genome assembly of a woody plant with both climbing and erect habits, Rhamnella rubrinervis.</title>
        <authorList>
            <person name="Lu Z."/>
            <person name="Yang Y."/>
            <person name="Zhu X."/>
            <person name="Sun Y."/>
        </authorList>
    </citation>
    <scope>NUCLEOTIDE SEQUENCE</scope>
    <source>
        <strain evidence="9">BYM</strain>
        <tissue evidence="9">Leaf</tissue>
    </source>
</reference>
<evidence type="ECO:0000256" key="6">
    <source>
        <dbReference type="RuleBase" id="RU000628"/>
    </source>
</evidence>
<dbReference type="GO" id="GO:0008289">
    <property type="term" value="F:lipid binding"/>
    <property type="evidence" value="ECO:0007669"/>
    <property type="project" value="UniProtKB-KW"/>
</dbReference>
<sequence length="114" mass="11727">MANMKLLCIAVLCMVLAAPLTTEAGLLCSQIKSQLAPCIIFLVNGGNPTTQCCAGVRNVVSASKTTPDRQSACNCLKSTAAGVKGININNAASLPGKCKVNIPYKISPSTNCAK</sequence>
<keyword evidence="10" id="KW-1185">Reference proteome</keyword>
<dbReference type="PANTHER" id="PTHR33076">
    <property type="entry name" value="NON-SPECIFIC LIPID-TRANSFER PROTEIN 2-RELATED"/>
    <property type="match status" value="1"/>
</dbReference>
<evidence type="ECO:0000256" key="1">
    <source>
        <dbReference type="ARBA" id="ARBA00003211"/>
    </source>
</evidence>
<keyword evidence="7" id="KW-0732">Signal</keyword>
<feature type="domain" description="Bifunctional inhibitor/plant lipid transfer protein/seed storage helical" evidence="8">
    <location>
        <begin position="28"/>
        <end position="112"/>
    </location>
</feature>
<dbReference type="OrthoDB" id="1890443at2759"/>
<evidence type="ECO:0000313" key="9">
    <source>
        <dbReference type="EMBL" id="KAF3447968.1"/>
    </source>
</evidence>
<keyword evidence="3 6" id="KW-0813">Transport</keyword>
<name>A0A8K0MJH1_9ROSA</name>
<evidence type="ECO:0000256" key="3">
    <source>
        <dbReference type="ARBA" id="ARBA00022448"/>
    </source>
</evidence>
<keyword evidence="4 6" id="KW-0446">Lipid-binding</keyword>
<dbReference type="SMART" id="SM00499">
    <property type="entry name" value="AAI"/>
    <property type="match status" value="1"/>
</dbReference>
<evidence type="ECO:0000256" key="7">
    <source>
        <dbReference type="SAM" id="SignalP"/>
    </source>
</evidence>
<dbReference type="Pfam" id="PF00234">
    <property type="entry name" value="Tryp_alpha_amyl"/>
    <property type="match status" value="1"/>
</dbReference>
<dbReference type="GO" id="GO:0006869">
    <property type="term" value="P:lipid transport"/>
    <property type="evidence" value="ECO:0007669"/>
    <property type="project" value="InterPro"/>
</dbReference>
<dbReference type="InterPro" id="IPR016140">
    <property type="entry name" value="Bifunc_inhib/LTP/seed_store"/>
</dbReference>
<dbReference type="FunFam" id="1.10.110.10:FF:000002">
    <property type="entry name" value="Non-specific lipid-transfer protein"/>
    <property type="match status" value="1"/>
</dbReference>
<keyword evidence="5" id="KW-1015">Disulfide bond</keyword>
<evidence type="ECO:0000256" key="2">
    <source>
        <dbReference type="ARBA" id="ARBA00009748"/>
    </source>
</evidence>
<dbReference type="AlphaFoldDB" id="A0A8K0MJH1"/>
<comment type="function">
    <text evidence="1 6">Plant non-specific lipid-transfer proteins transfer phospholipids as well as galactolipids across membranes. May play a role in wax or cutin deposition in the cell walls of expanding epidermal cells and certain secretory tissues.</text>
</comment>
<evidence type="ECO:0000256" key="4">
    <source>
        <dbReference type="ARBA" id="ARBA00023121"/>
    </source>
</evidence>
<dbReference type="Gene3D" id="1.10.110.10">
    <property type="entry name" value="Plant lipid-transfer and hydrophobic proteins"/>
    <property type="match status" value="1"/>
</dbReference>
<dbReference type="PRINTS" id="PR00382">
    <property type="entry name" value="LIPIDTRNSFER"/>
</dbReference>
<organism evidence="9 10">
    <name type="scientific">Rhamnella rubrinervis</name>
    <dbReference type="NCBI Taxonomy" id="2594499"/>
    <lineage>
        <taxon>Eukaryota</taxon>
        <taxon>Viridiplantae</taxon>
        <taxon>Streptophyta</taxon>
        <taxon>Embryophyta</taxon>
        <taxon>Tracheophyta</taxon>
        <taxon>Spermatophyta</taxon>
        <taxon>Magnoliopsida</taxon>
        <taxon>eudicotyledons</taxon>
        <taxon>Gunneridae</taxon>
        <taxon>Pentapetalae</taxon>
        <taxon>rosids</taxon>
        <taxon>fabids</taxon>
        <taxon>Rosales</taxon>
        <taxon>Rhamnaceae</taxon>
        <taxon>rhamnoid group</taxon>
        <taxon>Rhamneae</taxon>
        <taxon>Rhamnella</taxon>
    </lineage>
</organism>
<evidence type="ECO:0000313" key="10">
    <source>
        <dbReference type="Proteomes" id="UP000796880"/>
    </source>
</evidence>
<gene>
    <name evidence="9" type="ORF">FNV43_RR08675</name>
</gene>
<dbReference type="Proteomes" id="UP000796880">
    <property type="component" value="Unassembled WGS sequence"/>
</dbReference>
<dbReference type="InterPro" id="IPR036312">
    <property type="entry name" value="Bifun_inhib/LTP/seed_sf"/>
</dbReference>
<feature type="chain" id="PRO_5035476148" description="Non-specific lipid-transfer protein" evidence="7">
    <location>
        <begin position="25"/>
        <end position="114"/>
    </location>
</feature>
<feature type="signal peptide" evidence="7">
    <location>
        <begin position="1"/>
        <end position="24"/>
    </location>
</feature>
<dbReference type="SUPFAM" id="SSF47699">
    <property type="entry name" value="Bifunctional inhibitor/lipid-transfer protein/seed storage 2S albumin"/>
    <property type="match status" value="1"/>
</dbReference>
<accession>A0A8K0MJH1</accession>
<comment type="caution">
    <text evidence="9">The sequence shown here is derived from an EMBL/GenBank/DDBJ whole genome shotgun (WGS) entry which is preliminary data.</text>
</comment>
<dbReference type="InterPro" id="IPR000528">
    <property type="entry name" value="Plant_nsLTP"/>
</dbReference>
<comment type="similarity">
    <text evidence="2 6">Belongs to the plant LTP family.</text>
</comment>